<name>A0A1V8YG07_9ENTE</name>
<dbReference type="AlphaFoldDB" id="A0A1V8YG07"/>
<organism evidence="1 2">
    <name type="scientific">Enterococcus villorum</name>
    <dbReference type="NCBI Taxonomy" id="112904"/>
    <lineage>
        <taxon>Bacteria</taxon>
        <taxon>Bacillati</taxon>
        <taxon>Bacillota</taxon>
        <taxon>Bacilli</taxon>
        <taxon>Lactobacillales</taxon>
        <taxon>Enterococcaceae</taxon>
        <taxon>Enterococcus</taxon>
    </lineage>
</organism>
<evidence type="ECO:0000313" key="2">
    <source>
        <dbReference type="Proteomes" id="UP000192477"/>
    </source>
</evidence>
<sequence>MRKISLLFFIGSVVLLALQSKTHELSENLWSEVETLESLLMLSFLFHLFLEKKLALFHASKLSL</sequence>
<reference evidence="1 2" key="1">
    <citation type="journal article" date="2017" name="BMC Microbiol.">
        <title>Comparative genomics of Enterococcus spp. isolated from bovine feces.</title>
        <authorList>
            <person name="Beukers A.G."/>
            <person name="Zaheer R."/>
            <person name="Goji N."/>
            <person name="Amoako K.K."/>
            <person name="Chaves A.V."/>
            <person name="Ward M.P."/>
            <person name="McAllister T.A."/>
        </authorList>
    </citation>
    <scope>NUCLEOTIDE SEQUENCE [LARGE SCALE GENOMIC DNA]</scope>
    <source>
        <strain evidence="1 2">F1129D 143</strain>
    </source>
</reference>
<protein>
    <submittedName>
        <fullName evidence="1">Uncharacterized protein</fullName>
    </submittedName>
</protein>
<comment type="caution">
    <text evidence="1">The sequence shown here is derived from an EMBL/GenBank/DDBJ whole genome shotgun (WGS) entry which is preliminary data.</text>
</comment>
<gene>
    <name evidence="1" type="ORF">BH747_01385</name>
</gene>
<proteinExistence type="predicted"/>
<accession>A0A1V8YG07</accession>
<evidence type="ECO:0000313" key="1">
    <source>
        <dbReference type="EMBL" id="OQO71512.1"/>
    </source>
</evidence>
<dbReference type="EMBL" id="MJEA01000001">
    <property type="protein sequence ID" value="OQO71512.1"/>
    <property type="molecule type" value="Genomic_DNA"/>
</dbReference>
<dbReference type="Proteomes" id="UP000192477">
    <property type="component" value="Unassembled WGS sequence"/>
</dbReference>